<accession>A0A249K898</accession>
<dbReference type="Proteomes" id="UP000217171">
    <property type="component" value="Chromosome"/>
</dbReference>
<dbReference type="AlphaFoldDB" id="A0A249K898"/>
<dbReference type="SUPFAM" id="SSF159888">
    <property type="entry name" value="YdhG-like"/>
    <property type="match status" value="1"/>
</dbReference>
<evidence type="ECO:0000313" key="2">
    <source>
        <dbReference type="EMBL" id="ASY13020.1"/>
    </source>
</evidence>
<keyword evidence="3" id="KW-1185">Reference proteome</keyword>
<dbReference type="RefSeq" id="WP_095672100.1">
    <property type="nucleotide sequence ID" value="NZ_CP016771.1"/>
</dbReference>
<reference evidence="2 3" key="1">
    <citation type="submission" date="2016-07" db="EMBL/GenBank/DDBJ databases">
        <title>High microdiversification within the ubiquitous acI lineage of Actinobacteria.</title>
        <authorList>
            <person name="Neuenschwander S.M."/>
            <person name="Salcher M."/>
            <person name="Ghai R."/>
            <person name="Pernthaler J."/>
        </authorList>
    </citation>
    <scope>NUCLEOTIDE SEQUENCE [LARGE SCALE GENOMIC DNA]</scope>
    <source>
        <strain evidence="2">MMS-21-160</strain>
    </source>
</reference>
<dbReference type="InterPro" id="IPR014922">
    <property type="entry name" value="YdhG-like"/>
</dbReference>
<dbReference type="EMBL" id="CP016771">
    <property type="protein sequence ID" value="ASY13020.1"/>
    <property type="molecule type" value="Genomic_DNA"/>
</dbReference>
<evidence type="ECO:0000313" key="3">
    <source>
        <dbReference type="Proteomes" id="UP000217171"/>
    </source>
</evidence>
<dbReference type="KEGG" id="nhi:B1s21160_01430"/>
<gene>
    <name evidence="2" type="ORF">B1s21160_01430</name>
</gene>
<sequence>MSKLEIDQYISAQKEPEKTLLKNMRKMILEIEPELKQGISYGIPAFKLGKDVVCGIAARRAGCSFYPFSGSVLAALNKDLVIYKQTKSALHFDAPLPKTLVRKLMTQRMVQIMVKRKGR</sequence>
<name>A0A249K898_9ACTN</name>
<protein>
    <submittedName>
        <fullName evidence="2">DU1801 domain-containing protein</fullName>
    </submittedName>
</protein>
<feature type="domain" description="YdhG-like" evidence="1">
    <location>
        <begin position="19"/>
        <end position="108"/>
    </location>
</feature>
<proteinExistence type="predicted"/>
<organism evidence="2 3">
    <name type="scientific">Candidatus Nanopelagicus hibericus</name>
    <dbReference type="NCBI Taxonomy" id="1884915"/>
    <lineage>
        <taxon>Bacteria</taxon>
        <taxon>Bacillati</taxon>
        <taxon>Actinomycetota</taxon>
        <taxon>Actinomycetes</taxon>
        <taxon>Candidatus Nanopelagicales</taxon>
        <taxon>Candidatus Nanopelagicaceae</taxon>
        <taxon>Candidatus Nanopelagicus</taxon>
    </lineage>
</organism>
<dbReference type="Pfam" id="PF08818">
    <property type="entry name" value="DUF1801"/>
    <property type="match status" value="1"/>
</dbReference>
<dbReference type="OrthoDB" id="3236524at2"/>
<evidence type="ECO:0000259" key="1">
    <source>
        <dbReference type="Pfam" id="PF08818"/>
    </source>
</evidence>
<dbReference type="Gene3D" id="3.90.1150.200">
    <property type="match status" value="1"/>
</dbReference>